<feature type="chain" id="PRO_5047159036" evidence="2">
    <location>
        <begin position="23"/>
        <end position="255"/>
    </location>
</feature>
<gene>
    <name evidence="3" type="ORF">JCM14722_09980</name>
</gene>
<dbReference type="EMBL" id="AP026708">
    <property type="protein sequence ID" value="BDQ33456.1"/>
    <property type="molecule type" value="Genomic_DNA"/>
</dbReference>
<reference evidence="3" key="1">
    <citation type="submission" date="2022-08" db="EMBL/GenBank/DDBJ databases">
        <title>Genome Sequence of the sulphate-reducing bacterium, Pseudodesulfovibrio portus JCM14722.</title>
        <authorList>
            <person name="Kondo R."/>
            <person name="Kataoka T."/>
        </authorList>
    </citation>
    <scope>NUCLEOTIDE SEQUENCE</scope>
    <source>
        <strain evidence="3">JCM 14722</strain>
    </source>
</reference>
<feature type="transmembrane region" description="Helical" evidence="1">
    <location>
        <begin position="232"/>
        <end position="249"/>
    </location>
</feature>
<protein>
    <submittedName>
        <fullName evidence="3">Uncharacterized protein</fullName>
    </submittedName>
</protein>
<evidence type="ECO:0000313" key="3">
    <source>
        <dbReference type="EMBL" id="BDQ33456.1"/>
    </source>
</evidence>
<sequence>MKYRASIIVLIMTLLFASSAFASSLVIHTGFEQPAWDTDLYGEGWSRGMDFVGYWAPGDGGAGINNDGSVIGYSGSTLGIRFVAPNEQRRPAEQFTFTYQAQENPIYLTIDMSGDLNSVGFDANNSAQYFRAEGQSGDNTDGFQFVDYSGDSLIFVLTGTTTTYPAFPNEPDLDPSFSFYMNNGFETLLNIDALYFSSYNPIDQLSGLESLASDGGDVVVELTAFDYTPTPIPGAAWLLGSGLIGLVGLRRRFKA</sequence>
<evidence type="ECO:0000313" key="4">
    <source>
        <dbReference type="Proteomes" id="UP001061361"/>
    </source>
</evidence>
<keyword evidence="1" id="KW-0812">Transmembrane</keyword>
<evidence type="ECO:0000256" key="1">
    <source>
        <dbReference type="SAM" id="Phobius"/>
    </source>
</evidence>
<organism evidence="3 4">
    <name type="scientific">Pseudodesulfovibrio portus</name>
    <dbReference type="NCBI Taxonomy" id="231439"/>
    <lineage>
        <taxon>Bacteria</taxon>
        <taxon>Pseudomonadati</taxon>
        <taxon>Thermodesulfobacteriota</taxon>
        <taxon>Desulfovibrionia</taxon>
        <taxon>Desulfovibrionales</taxon>
        <taxon>Desulfovibrionaceae</taxon>
    </lineage>
</organism>
<accession>A0ABM8AQ62</accession>
<dbReference type="RefSeq" id="WP_264983511.1">
    <property type="nucleotide sequence ID" value="NZ_AP026708.1"/>
</dbReference>
<proteinExistence type="predicted"/>
<keyword evidence="2" id="KW-0732">Signal</keyword>
<keyword evidence="1" id="KW-1133">Transmembrane helix</keyword>
<name>A0ABM8AQ62_9BACT</name>
<evidence type="ECO:0000256" key="2">
    <source>
        <dbReference type="SAM" id="SignalP"/>
    </source>
</evidence>
<keyword evidence="1" id="KW-0472">Membrane</keyword>
<feature type="signal peptide" evidence="2">
    <location>
        <begin position="1"/>
        <end position="22"/>
    </location>
</feature>
<keyword evidence="4" id="KW-1185">Reference proteome</keyword>
<dbReference type="Proteomes" id="UP001061361">
    <property type="component" value="Chromosome"/>
</dbReference>